<comment type="caution">
    <text evidence="20">The sequence shown here is derived from an EMBL/GenBank/DDBJ whole genome shotgun (WGS) entry which is preliminary data.</text>
</comment>
<dbReference type="AlphaFoldDB" id="A0A315W6Y4"/>
<dbReference type="Gene3D" id="2.80.10.50">
    <property type="match status" value="2"/>
</dbReference>
<dbReference type="FunFam" id="2.80.10.50:FF:000014">
    <property type="entry name" value="Polypeptide N-acetylgalactosaminyltransferase"/>
    <property type="match status" value="1"/>
</dbReference>
<comment type="similarity">
    <text evidence="4 18">Belongs to the glycosyltransferase 2 family. GalNAc-T subfamily.</text>
</comment>
<evidence type="ECO:0000256" key="3">
    <source>
        <dbReference type="ARBA" id="ARBA00004922"/>
    </source>
</evidence>
<keyword evidence="11" id="KW-0735">Signal-anchor</keyword>
<evidence type="ECO:0000256" key="5">
    <source>
        <dbReference type="ARBA" id="ARBA00012644"/>
    </source>
</evidence>
<evidence type="ECO:0000256" key="17">
    <source>
        <dbReference type="ARBA" id="ARBA00023211"/>
    </source>
</evidence>
<dbReference type="InterPro" id="IPR001173">
    <property type="entry name" value="Glyco_trans_2-like"/>
</dbReference>
<dbReference type="CDD" id="cd02510">
    <property type="entry name" value="pp-GalNAc-T"/>
    <property type="match status" value="1"/>
</dbReference>
<dbReference type="GO" id="GO:0030246">
    <property type="term" value="F:carbohydrate binding"/>
    <property type="evidence" value="ECO:0007669"/>
    <property type="project" value="UniProtKB-KW"/>
</dbReference>
<evidence type="ECO:0000256" key="8">
    <source>
        <dbReference type="ARBA" id="ARBA00022692"/>
    </source>
</evidence>
<keyword evidence="7 18" id="KW-0808">Transferase</keyword>
<dbReference type="PANTHER" id="PTHR11675">
    <property type="entry name" value="N-ACETYLGALACTOSAMINYLTRANSFERASE"/>
    <property type="match status" value="1"/>
</dbReference>
<dbReference type="InterPro" id="IPR035992">
    <property type="entry name" value="Ricin_B-like_lectins"/>
</dbReference>
<dbReference type="STRING" id="33528.ENSGAFP00000013155"/>
<dbReference type="SMART" id="SM00458">
    <property type="entry name" value="RICIN"/>
    <property type="match status" value="1"/>
</dbReference>
<dbReference type="InterPro" id="IPR000772">
    <property type="entry name" value="Ricin_B_lectin"/>
</dbReference>
<evidence type="ECO:0000256" key="11">
    <source>
        <dbReference type="ARBA" id="ARBA00022968"/>
    </source>
</evidence>
<dbReference type="Proteomes" id="UP000250572">
    <property type="component" value="Unassembled WGS sequence"/>
</dbReference>
<dbReference type="Pfam" id="PF00535">
    <property type="entry name" value="Glycos_transf_2"/>
    <property type="match status" value="1"/>
</dbReference>
<keyword evidence="15 18" id="KW-1015">Disulfide bond</keyword>
<keyword evidence="14 18" id="KW-0472">Membrane</keyword>
<name>A0A315W6Y4_GAMAF</name>
<protein>
    <recommendedName>
        <fullName evidence="5 18">Polypeptide N-acetylgalactosaminyltransferase</fullName>
        <ecNumber evidence="18">2.4.1.-</ecNumber>
    </recommendedName>
    <alternativeName>
        <fullName evidence="18">Protein-UDP acetylgalactosaminyltransferase</fullName>
    </alternativeName>
</protein>
<keyword evidence="8 18" id="KW-0812">Transmembrane</keyword>
<evidence type="ECO:0000256" key="9">
    <source>
        <dbReference type="ARBA" id="ARBA00022723"/>
    </source>
</evidence>
<comment type="subcellular location">
    <subcellularLocation>
        <location evidence="2 18">Golgi apparatus membrane</location>
        <topology evidence="2 18">Single-pass type II membrane protein</topology>
    </subcellularLocation>
</comment>
<evidence type="ECO:0000256" key="18">
    <source>
        <dbReference type="RuleBase" id="RU361242"/>
    </source>
</evidence>
<evidence type="ECO:0000256" key="10">
    <source>
        <dbReference type="ARBA" id="ARBA00022734"/>
    </source>
</evidence>
<organism evidence="20 21">
    <name type="scientific">Gambusia affinis</name>
    <name type="common">Western mosquitofish</name>
    <name type="synonym">Heterandria affinis</name>
    <dbReference type="NCBI Taxonomy" id="33528"/>
    <lineage>
        <taxon>Eukaryota</taxon>
        <taxon>Metazoa</taxon>
        <taxon>Chordata</taxon>
        <taxon>Craniata</taxon>
        <taxon>Vertebrata</taxon>
        <taxon>Euteleostomi</taxon>
        <taxon>Actinopterygii</taxon>
        <taxon>Neopterygii</taxon>
        <taxon>Teleostei</taxon>
        <taxon>Neoteleostei</taxon>
        <taxon>Acanthomorphata</taxon>
        <taxon>Ovalentaria</taxon>
        <taxon>Atherinomorphae</taxon>
        <taxon>Cyprinodontiformes</taxon>
        <taxon>Poeciliidae</taxon>
        <taxon>Poeciliinae</taxon>
        <taxon>Gambusia</taxon>
    </lineage>
</organism>
<dbReference type="InterPro" id="IPR029044">
    <property type="entry name" value="Nucleotide-diphossugar_trans"/>
</dbReference>
<sequence length="692" mass="79235">MAQIKCINAGECLLAVPSPSHPFILNPTSEDQTPLQLSETSEVLTSIRLTNFPEVMRRFVYCKVVLTTSLVWVLVDVFLLLYFSECNKCDERKDRSLLPALRAAISRSHEGPGEMGKAVNIPKDDQGKMKELFKINQFNLMASDMIALNRSLPDVRLDGCKTKVYPDDLPNTSIVIVFHNEAWSTLLRTVHSVINRSPRHLLVEIVLVDDASERDFLKAKLEDYVRTLEVPVKILRMEQRSGLIRARLRGAAVTTGQVITFLDAHCECTVGWLEPLLARIREDRRAVVCPIIDVISDETFEYMAGSDMTYGGFNWKLNFRWYPVPQREMDRRKGDRTLPVRTPTMAGGLFSIDKTYFEEIGSYDPGMDIWGGENLEMSFRIWQCGGSLEIITCSHVGHVFRKATPYSFPGGTGQVINKNNRRLAEVWMDEFKDFFYIISPGVMRVDYGDVSSRKALRETLKCKPFSWYLENIYPDSQIPRRYFSLGEIRNVETNQCVDNMGRKENEKVGFFNCHGMGGNQVFSYTADKEIRTDDLCLDVSRLNGPVKMLKCHHMKGNQMFEYDAEYVGKWEYDFEKHTFLHIITQSCLTISRLEDGTYGPTVEYCNNSPLQAWILHNYTRLEVIKITVGRKLSSHSSNHLCLLSSQQLTLLHVNSNQCLDMPSEEDKMVPTLRDCSGSRSQQWLLRNMTLSI</sequence>
<evidence type="ECO:0000256" key="1">
    <source>
        <dbReference type="ARBA" id="ARBA00001936"/>
    </source>
</evidence>
<dbReference type="GO" id="GO:0046872">
    <property type="term" value="F:metal ion binding"/>
    <property type="evidence" value="ECO:0007669"/>
    <property type="project" value="UniProtKB-KW"/>
</dbReference>
<keyword evidence="6 18" id="KW-0328">Glycosyltransferase</keyword>
<dbReference type="PANTHER" id="PTHR11675:SF47">
    <property type="entry name" value="POLYPEPTIDE N-ACETYLGALACTOSAMINYLTRANSFERASE 13"/>
    <property type="match status" value="1"/>
</dbReference>
<evidence type="ECO:0000256" key="2">
    <source>
        <dbReference type="ARBA" id="ARBA00004323"/>
    </source>
</evidence>
<reference evidence="20 21" key="1">
    <citation type="journal article" date="2018" name="G3 (Bethesda)">
        <title>A High-Quality Reference Genome for the Invasive Mosquitofish Gambusia affinis Using a Chicago Library.</title>
        <authorList>
            <person name="Hoffberg S.L."/>
            <person name="Troendle N.J."/>
            <person name="Glenn T.C."/>
            <person name="Mahmud O."/>
            <person name="Louha S."/>
            <person name="Chalopin D."/>
            <person name="Bennetzen J.L."/>
            <person name="Mauricio R."/>
        </authorList>
    </citation>
    <scope>NUCLEOTIDE SEQUENCE [LARGE SCALE GENOMIC DNA]</scope>
    <source>
        <strain evidence="20">NE01/NJP1002.9</strain>
        <tissue evidence="20">Muscle</tissue>
    </source>
</reference>
<dbReference type="SUPFAM" id="SSF53448">
    <property type="entry name" value="Nucleotide-diphospho-sugar transferases"/>
    <property type="match status" value="1"/>
</dbReference>
<evidence type="ECO:0000313" key="21">
    <source>
        <dbReference type="Proteomes" id="UP000250572"/>
    </source>
</evidence>
<keyword evidence="13 18" id="KW-0333">Golgi apparatus</keyword>
<gene>
    <name evidence="20" type="ORF">CCH79_00002847</name>
</gene>
<dbReference type="GO" id="GO:0000139">
    <property type="term" value="C:Golgi membrane"/>
    <property type="evidence" value="ECO:0007669"/>
    <property type="project" value="UniProtKB-SubCell"/>
</dbReference>
<evidence type="ECO:0000256" key="12">
    <source>
        <dbReference type="ARBA" id="ARBA00022989"/>
    </source>
</evidence>
<dbReference type="UniPathway" id="UPA00378"/>
<keyword evidence="9" id="KW-0479">Metal-binding</keyword>
<dbReference type="SUPFAM" id="SSF50370">
    <property type="entry name" value="Ricin B-like lectins"/>
    <property type="match status" value="2"/>
</dbReference>
<dbReference type="Gene3D" id="3.90.550.10">
    <property type="entry name" value="Spore Coat Polysaccharide Biosynthesis Protein SpsA, Chain A"/>
    <property type="match status" value="1"/>
</dbReference>
<evidence type="ECO:0000256" key="16">
    <source>
        <dbReference type="ARBA" id="ARBA00023180"/>
    </source>
</evidence>
<feature type="domain" description="Ricin B lectin" evidence="19">
    <location>
        <begin position="482"/>
        <end position="616"/>
    </location>
</feature>
<dbReference type="InterPro" id="IPR045885">
    <property type="entry name" value="GalNAc-T"/>
</dbReference>
<evidence type="ECO:0000256" key="6">
    <source>
        <dbReference type="ARBA" id="ARBA00022676"/>
    </source>
</evidence>
<keyword evidence="12 18" id="KW-1133">Transmembrane helix</keyword>
<evidence type="ECO:0000259" key="19">
    <source>
        <dbReference type="SMART" id="SM00458"/>
    </source>
</evidence>
<dbReference type="GO" id="GO:0006493">
    <property type="term" value="P:protein O-linked glycosylation"/>
    <property type="evidence" value="ECO:0007669"/>
    <property type="project" value="TreeGrafter"/>
</dbReference>
<keyword evidence="21" id="KW-1185">Reference proteome</keyword>
<keyword evidence="17 18" id="KW-0464">Manganese</keyword>
<dbReference type="GO" id="GO:0004653">
    <property type="term" value="F:polypeptide N-acetylgalactosaminyltransferase activity"/>
    <property type="evidence" value="ECO:0007669"/>
    <property type="project" value="TreeGrafter"/>
</dbReference>
<dbReference type="EC" id="2.4.1.-" evidence="18"/>
<feature type="transmembrane region" description="Helical" evidence="18">
    <location>
        <begin position="60"/>
        <end position="83"/>
    </location>
</feature>
<evidence type="ECO:0000313" key="20">
    <source>
        <dbReference type="EMBL" id="PWA31484.1"/>
    </source>
</evidence>
<dbReference type="EMBL" id="NHOQ01000293">
    <property type="protein sequence ID" value="PWA31484.1"/>
    <property type="molecule type" value="Genomic_DNA"/>
</dbReference>
<dbReference type="Pfam" id="PF00652">
    <property type="entry name" value="Ricin_B_lectin"/>
    <property type="match status" value="1"/>
</dbReference>
<keyword evidence="16" id="KW-0325">Glycoprotein</keyword>
<accession>A0A315W6Y4</accession>
<keyword evidence="10 18" id="KW-0430">Lectin</keyword>
<evidence type="ECO:0000256" key="13">
    <source>
        <dbReference type="ARBA" id="ARBA00023034"/>
    </source>
</evidence>
<evidence type="ECO:0000256" key="4">
    <source>
        <dbReference type="ARBA" id="ARBA00005680"/>
    </source>
</evidence>
<proteinExistence type="inferred from homology"/>
<comment type="pathway">
    <text evidence="3 18">Protein modification; protein glycosylation.</text>
</comment>
<evidence type="ECO:0000256" key="14">
    <source>
        <dbReference type="ARBA" id="ARBA00023136"/>
    </source>
</evidence>
<dbReference type="FunFam" id="3.90.550.10:FF:000005">
    <property type="entry name" value="Polypeptide N-acetylgalactosaminyltransferase"/>
    <property type="match status" value="1"/>
</dbReference>
<comment type="cofactor">
    <cofactor evidence="1 18">
        <name>Mn(2+)</name>
        <dbReference type="ChEBI" id="CHEBI:29035"/>
    </cofactor>
</comment>
<evidence type="ECO:0000256" key="15">
    <source>
        <dbReference type="ARBA" id="ARBA00023157"/>
    </source>
</evidence>
<evidence type="ECO:0000256" key="7">
    <source>
        <dbReference type="ARBA" id="ARBA00022679"/>
    </source>
</evidence>
<dbReference type="PROSITE" id="PS50231">
    <property type="entry name" value="RICIN_B_LECTIN"/>
    <property type="match status" value="2"/>
</dbReference>